<evidence type="ECO:0000256" key="5">
    <source>
        <dbReference type="SAM" id="MobiDB-lite"/>
    </source>
</evidence>
<evidence type="ECO:0000313" key="9">
    <source>
        <dbReference type="Proteomes" id="UP000315252"/>
    </source>
</evidence>
<feature type="domain" description="Tim44-like" evidence="7">
    <location>
        <begin position="94"/>
        <end position="240"/>
    </location>
</feature>
<dbReference type="EMBL" id="VHSH01000004">
    <property type="protein sequence ID" value="TQV79843.1"/>
    <property type="molecule type" value="Genomic_DNA"/>
</dbReference>
<dbReference type="OrthoDB" id="9798618at2"/>
<gene>
    <name evidence="8" type="ORF">FKG95_14215</name>
</gene>
<feature type="region of interest" description="Disordered" evidence="5">
    <location>
        <begin position="30"/>
        <end position="72"/>
    </location>
</feature>
<evidence type="ECO:0000313" key="8">
    <source>
        <dbReference type="EMBL" id="TQV79843.1"/>
    </source>
</evidence>
<keyword evidence="6" id="KW-0812">Transmembrane</keyword>
<dbReference type="InterPro" id="IPR039544">
    <property type="entry name" value="Tim44-like"/>
</dbReference>
<evidence type="ECO:0000256" key="2">
    <source>
        <dbReference type="ARBA" id="ARBA00009597"/>
    </source>
</evidence>
<dbReference type="PIRSF" id="PIRSF031890">
    <property type="entry name" value="UCP031890_transporter_Tim44"/>
    <property type="match status" value="1"/>
</dbReference>
<dbReference type="InterPro" id="IPR016985">
    <property type="entry name" value="UCP031890_Tim44-rel"/>
</dbReference>
<dbReference type="RefSeq" id="WP_142897023.1">
    <property type="nucleotide sequence ID" value="NZ_ML660055.1"/>
</dbReference>
<dbReference type="NCBIfam" id="NF033779">
    <property type="entry name" value="Tim44_TimA_adap"/>
    <property type="match status" value="1"/>
</dbReference>
<comment type="subcellular location">
    <subcellularLocation>
        <location evidence="1">Membrane</location>
    </subcellularLocation>
</comment>
<feature type="compositionally biased region" description="Basic and acidic residues" evidence="5">
    <location>
        <begin position="47"/>
        <end position="63"/>
    </location>
</feature>
<comment type="similarity">
    <text evidence="2">Belongs to the Tim44 family.</text>
</comment>
<keyword evidence="4 6" id="KW-0472">Membrane</keyword>
<keyword evidence="9" id="KW-1185">Reference proteome</keyword>
<evidence type="ECO:0000256" key="4">
    <source>
        <dbReference type="ARBA" id="ARBA00023136"/>
    </source>
</evidence>
<dbReference type="PANTHER" id="PTHR10721:SF1">
    <property type="entry name" value="MITOCHONDRIAL IMPORT INNER MEMBRANE TRANSLOCASE SUBUNIT TIM44"/>
    <property type="match status" value="1"/>
</dbReference>
<dbReference type="GO" id="GO:0030150">
    <property type="term" value="P:protein import into mitochondrial matrix"/>
    <property type="evidence" value="ECO:0007669"/>
    <property type="project" value="TreeGrafter"/>
</dbReference>
<dbReference type="AlphaFoldDB" id="A0A545TRJ7"/>
<dbReference type="PANTHER" id="PTHR10721">
    <property type="entry name" value="MITOCHONDRIAL IMPORT INNER MEMBRANE TRANSLOCASE SUBUNIT TIM44"/>
    <property type="match status" value="1"/>
</dbReference>
<protein>
    <submittedName>
        <fullName evidence="8">Tim44 domain-containing protein</fullName>
    </submittedName>
</protein>
<accession>A0A545TRJ7</accession>
<organism evidence="8 9">
    <name type="scientific">Denitrobaculum tricleocarpae</name>
    <dbReference type="NCBI Taxonomy" id="2591009"/>
    <lineage>
        <taxon>Bacteria</taxon>
        <taxon>Pseudomonadati</taxon>
        <taxon>Pseudomonadota</taxon>
        <taxon>Alphaproteobacteria</taxon>
        <taxon>Rhodospirillales</taxon>
        <taxon>Rhodospirillaceae</taxon>
        <taxon>Denitrobaculum</taxon>
    </lineage>
</organism>
<dbReference type="SMART" id="SM00978">
    <property type="entry name" value="Tim44"/>
    <property type="match status" value="1"/>
</dbReference>
<dbReference type="GO" id="GO:0016020">
    <property type="term" value="C:membrane"/>
    <property type="evidence" value="ECO:0007669"/>
    <property type="project" value="UniProtKB-SubCell"/>
</dbReference>
<comment type="caution">
    <text evidence="8">The sequence shown here is derived from an EMBL/GenBank/DDBJ whole genome shotgun (WGS) entry which is preliminary data.</text>
</comment>
<sequence>MGNGFGLDIILLAALAIFCVVRLRNALGKRTGHEEPPKYDPFNQDQGDDKVVQLPNRSRDDRSSGATPDIEDVVPDIEAWDQADDTPGDEAGSTAPGIRAIKRADPSFDEKSFAGGASSAFEMIVGAFAQGDTDALRPLLANDVYNDFAGAIENREKQNHTLETTLIGIEKSEIIEAELQGRTAFVTLKFVSDQVNVTRDANGETVEGDPNHVTKITDIWTFARNTSSRDPNWALVATRSPN</sequence>
<keyword evidence="6" id="KW-1133">Transmembrane helix</keyword>
<name>A0A545TRJ7_9PROT</name>
<proteinExistence type="inferred from homology"/>
<evidence type="ECO:0000256" key="1">
    <source>
        <dbReference type="ARBA" id="ARBA00004370"/>
    </source>
</evidence>
<evidence type="ECO:0000256" key="6">
    <source>
        <dbReference type="SAM" id="Phobius"/>
    </source>
</evidence>
<dbReference type="Gene3D" id="3.10.450.240">
    <property type="match status" value="1"/>
</dbReference>
<evidence type="ECO:0000256" key="3">
    <source>
        <dbReference type="ARBA" id="ARBA00022946"/>
    </source>
</evidence>
<reference evidence="8 9" key="1">
    <citation type="submission" date="2019-06" db="EMBL/GenBank/DDBJ databases">
        <title>Whole genome sequence for Rhodospirillaceae sp. R148.</title>
        <authorList>
            <person name="Wang G."/>
        </authorList>
    </citation>
    <scope>NUCLEOTIDE SEQUENCE [LARGE SCALE GENOMIC DNA]</scope>
    <source>
        <strain evidence="8 9">R148</strain>
    </source>
</reference>
<dbReference type="Proteomes" id="UP000315252">
    <property type="component" value="Unassembled WGS sequence"/>
</dbReference>
<evidence type="ECO:0000259" key="7">
    <source>
        <dbReference type="SMART" id="SM00978"/>
    </source>
</evidence>
<dbReference type="InterPro" id="IPR007379">
    <property type="entry name" value="Tim44-like_dom"/>
</dbReference>
<dbReference type="InterPro" id="IPR032710">
    <property type="entry name" value="NTF2-like_dom_sf"/>
</dbReference>
<dbReference type="SUPFAM" id="SSF54427">
    <property type="entry name" value="NTF2-like"/>
    <property type="match status" value="1"/>
</dbReference>
<feature type="transmembrane region" description="Helical" evidence="6">
    <location>
        <begin position="6"/>
        <end position="23"/>
    </location>
</feature>
<keyword evidence="3" id="KW-0809">Transit peptide</keyword>
<dbReference type="GO" id="GO:0051087">
    <property type="term" value="F:protein-folding chaperone binding"/>
    <property type="evidence" value="ECO:0007669"/>
    <property type="project" value="TreeGrafter"/>
</dbReference>
<dbReference type="Pfam" id="PF04280">
    <property type="entry name" value="Tim44"/>
    <property type="match status" value="1"/>
</dbReference>